<evidence type="ECO:0000256" key="6">
    <source>
        <dbReference type="ARBA" id="ARBA00022723"/>
    </source>
</evidence>
<comment type="catalytic activity">
    <reaction evidence="12">
        <text>L-seryl-[protein] + ATP = O-phospho-L-seryl-[protein] + ADP + H(+)</text>
        <dbReference type="Rhea" id="RHEA:17989"/>
        <dbReference type="Rhea" id="RHEA-COMP:9863"/>
        <dbReference type="Rhea" id="RHEA-COMP:11604"/>
        <dbReference type="ChEBI" id="CHEBI:15378"/>
        <dbReference type="ChEBI" id="CHEBI:29999"/>
        <dbReference type="ChEBI" id="CHEBI:30616"/>
        <dbReference type="ChEBI" id="CHEBI:83421"/>
        <dbReference type="ChEBI" id="CHEBI:456216"/>
        <dbReference type="EC" id="2.7.11.1"/>
    </reaction>
</comment>
<dbReference type="GO" id="GO:0005829">
    <property type="term" value="C:cytosol"/>
    <property type="evidence" value="ECO:0007669"/>
    <property type="project" value="TreeGrafter"/>
</dbReference>
<dbReference type="PROSITE" id="PS01245">
    <property type="entry name" value="RIO1"/>
    <property type="match status" value="1"/>
</dbReference>
<dbReference type="GO" id="GO:0046872">
    <property type="term" value="F:metal ion binding"/>
    <property type="evidence" value="ECO:0007669"/>
    <property type="project" value="UniProtKB-KW"/>
</dbReference>
<dbReference type="Gene3D" id="1.10.510.10">
    <property type="entry name" value="Transferase(Phosphotransferase) domain 1"/>
    <property type="match status" value="1"/>
</dbReference>
<keyword evidence="5" id="KW-0808">Transferase</keyword>
<feature type="domain" description="RIO kinase" evidence="14">
    <location>
        <begin position="72"/>
        <end position="343"/>
    </location>
</feature>
<dbReference type="GO" id="GO:0030688">
    <property type="term" value="C:preribosome, small subunit precursor"/>
    <property type="evidence" value="ECO:0007669"/>
    <property type="project" value="TreeGrafter"/>
</dbReference>
<accession>A0A8E0VFK4</accession>
<dbReference type="FunFam" id="3.30.200.20:FF:000052">
    <property type="entry name" value="Serine/threonine-protein kinase RIO2"/>
    <property type="match status" value="1"/>
</dbReference>
<evidence type="ECO:0000313" key="16">
    <source>
        <dbReference type="Proteomes" id="UP000728185"/>
    </source>
</evidence>
<evidence type="ECO:0000256" key="12">
    <source>
        <dbReference type="ARBA" id="ARBA00048679"/>
    </source>
</evidence>
<dbReference type="InterPro" id="IPR036388">
    <property type="entry name" value="WH-like_DNA-bd_sf"/>
</dbReference>
<keyword evidence="4" id="KW-0723">Serine/threonine-protein kinase</keyword>
<proteinExistence type="inferred from homology"/>
<dbReference type="AlphaFoldDB" id="A0A8E0VFK4"/>
<dbReference type="EC" id="2.7.11.1" evidence="3"/>
<dbReference type="CDD" id="cd05144">
    <property type="entry name" value="RIO2_C"/>
    <property type="match status" value="1"/>
</dbReference>
<dbReference type="Gene3D" id="1.10.10.10">
    <property type="entry name" value="Winged helix-like DNA-binding domain superfamily/Winged helix DNA-binding domain"/>
    <property type="match status" value="1"/>
</dbReference>
<dbReference type="GO" id="GO:0005634">
    <property type="term" value="C:nucleus"/>
    <property type="evidence" value="ECO:0007669"/>
    <property type="project" value="TreeGrafter"/>
</dbReference>
<dbReference type="GO" id="GO:0030490">
    <property type="term" value="P:maturation of SSU-rRNA"/>
    <property type="evidence" value="ECO:0007669"/>
    <property type="project" value="TreeGrafter"/>
</dbReference>
<keyword evidence="6" id="KW-0479">Metal-binding</keyword>
<evidence type="ECO:0000256" key="9">
    <source>
        <dbReference type="ARBA" id="ARBA00022840"/>
    </source>
</evidence>
<dbReference type="Pfam" id="PF09202">
    <property type="entry name" value="Rio2_N"/>
    <property type="match status" value="1"/>
</dbReference>
<protein>
    <recommendedName>
        <fullName evidence="3">non-specific serine/threonine protein kinase</fullName>
        <ecNumber evidence="3">2.7.11.1</ecNumber>
    </recommendedName>
</protein>
<gene>
    <name evidence="15" type="ORF">FBUS_00716</name>
</gene>
<comment type="caution">
    <text evidence="15">The sequence shown here is derived from an EMBL/GenBank/DDBJ whole genome shotgun (WGS) entry which is preliminary data.</text>
</comment>
<dbReference type="GO" id="GO:0005524">
    <property type="term" value="F:ATP binding"/>
    <property type="evidence" value="ECO:0007669"/>
    <property type="project" value="UniProtKB-KW"/>
</dbReference>
<evidence type="ECO:0000256" key="4">
    <source>
        <dbReference type="ARBA" id="ARBA00022527"/>
    </source>
</evidence>
<dbReference type="Pfam" id="PF01163">
    <property type="entry name" value="RIO1"/>
    <property type="match status" value="1"/>
</dbReference>
<dbReference type="PANTHER" id="PTHR45852:SF1">
    <property type="entry name" value="SERINE_THREONINE-PROTEIN KINASE RIO2"/>
    <property type="match status" value="1"/>
</dbReference>
<evidence type="ECO:0000259" key="14">
    <source>
        <dbReference type="SMART" id="SM00090"/>
    </source>
</evidence>
<dbReference type="InterPro" id="IPR011009">
    <property type="entry name" value="Kinase-like_dom_sf"/>
</dbReference>
<comment type="similarity">
    <text evidence="2">Belongs to the protein kinase superfamily. RIO-type Ser/Thr kinase family.</text>
</comment>
<feature type="region of interest" description="Disordered" evidence="13">
    <location>
        <begin position="379"/>
        <end position="451"/>
    </location>
</feature>
<comment type="catalytic activity">
    <reaction evidence="11">
        <text>L-threonyl-[protein] + ATP = O-phospho-L-threonyl-[protein] + ADP + H(+)</text>
        <dbReference type="Rhea" id="RHEA:46608"/>
        <dbReference type="Rhea" id="RHEA-COMP:11060"/>
        <dbReference type="Rhea" id="RHEA-COMP:11605"/>
        <dbReference type="ChEBI" id="CHEBI:15378"/>
        <dbReference type="ChEBI" id="CHEBI:30013"/>
        <dbReference type="ChEBI" id="CHEBI:30616"/>
        <dbReference type="ChEBI" id="CHEBI:61977"/>
        <dbReference type="ChEBI" id="CHEBI:456216"/>
        <dbReference type="EC" id="2.7.11.1"/>
    </reaction>
</comment>
<evidence type="ECO:0000256" key="1">
    <source>
        <dbReference type="ARBA" id="ARBA00001946"/>
    </source>
</evidence>
<evidence type="ECO:0000256" key="8">
    <source>
        <dbReference type="ARBA" id="ARBA00022777"/>
    </source>
</evidence>
<dbReference type="InterPro" id="IPR015285">
    <property type="entry name" value="RIO2_wHTH_N"/>
</dbReference>
<sequence>MPKVIRLDSFRYITSEAWRALIAIEMGLKNHELVPAELALKISRCKRSATGFIKIVRDQLIPNSLVAYEGDSKHAISGYRLTNLGYDYLALHQLFKSGQLADLGSMIGTGKESDVYIGVAGETAGIQNEQIGLDATKNRLVDPGIPVVVKFHRLGRTSFRKVKEKREYHQHRNTCSWLYLDRLASQREFTMMKALYEHGLPVPIPLAHNRNAVMMSYIPDSIPLVRVIPSVLRAGDGVVARHLYKQARDMLHKIASIGLIHGDFNEFNLMVMGLSDLDMDNIDPENVQCMKLVLIDFPQVISREHKTAEGIYERDANALTSYFGRFFTIDESDLPKLLTEIERTSNVDVEVKAPGYQPKHPSRHESRLTAREVLLGATSHRLSSSSSEETSSDEDQNDASAFGSEGTEDEESSDVVKEESGENSTDLEENVENSIAYDANTDPKEKGTQKLRKLSRKLNDIRVDNEESSPGLITVAEIRARHRREQRQLEQIRLQQRIKRNARANRKREGRSSLKAELILFG</sequence>
<keyword evidence="16" id="KW-1185">Reference proteome</keyword>
<keyword evidence="9" id="KW-0067">ATP-binding</keyword>
<keyword evidence="7" id="KW-0547">Nucleotide-binding</keyword>
<evidence type="ECO:0000256" key="2">
    <source>
        <dbReference type="ARBA" id="ARBA00009196"/>
    </source>
</evidence>
<dbReference type="SUPFAM" id="SSF46785">
    <property type="entry name" value="Winged helix' DNA-binding domain"/>
    <property type="match status" value="1"/>
</dbReference>
<dbReference type="InterPro" id="IPR036390">
    <property type="entry name" value="WH_DNA-bd_sf"/>
</dbReference>
<dbReference type="OrthoDB" id="10258631at2759"/>
<dbReference type="EMBL" id="LUCM01010362">
    <property type="protein sequence ID" value="KAA0185597.1"/>
    <property type="molecule type" value="Genomic_DNA"/>
</dbReference>
<keyword evidence="8 15" id="KW-0418">Kinase</keyword>
<dbReference type="SUPFAM" id="SSF56112">
    <property type="entry name" value="Protein kinase-like (PK-like)"/>
    <property type="match status" value="1"/>
</dbReference>
<dbReference type="Gene3D" id="3.30.200.20">
    <property type="entry name" value="Phosphorylase Kinase, domain 1"/>
    <property type="match status" value="1"/>
</dbReference>
<dbReference type="InterPro" id="IPR018935">
    <property type="entry name" value="RIO_kinase_CS"/>
</dbReference>
<dbReference type="InterPro" id="IPR030484">
    <property type="entry name" value="Rio2"/>
</dbReference>
<dbReference type="GO" id="GO:0004674">
    <property type="term" value="F:protein serine/threonine kinase activity"/>
    <property type="evidence" value="ECO:0007669"/>
    <property type="project" value="UniProtKB-KW"/>
</dbReference>
<dbReference type="Proteomes" id="UP000728185">
    <property type="component" value="Unassembled WGS sequence"/>
</dbReference>
<dbReference type="InterPro" id="IPR000687">
    <property type="entry name" value="RIO_kinase"/>
</dbReference>
<dbReference type="SMART" id="SM00090">
    <property type="entry name" value="RIO"/>
    <property type="match status" value="1"/>
</dbReference>
<evidence type="ECO:0000256" key="13">
    <source>
        <dbReference type="SAM" id="MobiDB-lite"/>
    </source>
</evidence>
<evidence type="ECO:0000256" key="3">
    <source>
        <dbReference type="ARBA" id="ARBA00012513"/>
    </source>
</evidence>
<dbReference type="PANTHER" id="PTHR45852">
    <property type="entry name" value="SER/THR-PROTEIN KINASE RIO2"/>
    <property type="match status" value="1"/>
</dbReference>
<comment type="cofactor">
    <cofactor evidence="1">
        <name>Mg(2+)</name>
        <dbReference type="ChEBI" id="CHEBI:18420"/>
    </cofactor>
</comment>
<evidence type="ECO:0000256" key="5">
    <source>
        <dbReference type="ARBA" id="ARBA00022679"/>
    </source>
</evidence>
<keyword evidence="10" id="KW-0460">Magnesium</keyword>
<name>A0A8E0VFK4_9TREM</name>
<evidence type="ECO:0000256" key="11">
    <source>
        <dbReference type="ARBA" id="ARBA00047899"/>
    </source>
</evidence>
<evidence type="ECO:0000313" key="15">
    <source>
        <dbReference type="EMBL" id="KAA0185597.1"/>
    </source>
</evidence>
<evidence type="ECO:0000256" key="10">
    <source>
        <dbReference type="ARBA" id="ARBA00022842"/>
    </source>
</evidence>
<evidence type="ECO:0000256" key="7">
    <source>
        <dbReference type="ARBA" id="ARBA00022741"/>
    </source>
</evidence>
<organism evidence="15 16">
    <name type="scientific">Fasciolopsis buskii</name>
    <dbReference type="NCBI Taxonomy" id="27845"/>
    <lineage>
        <taxon>Eukaryota</taxon>
        <taxon>Metazoa</taxon>
        <taxon>Spiralia</taxon>
        <taxon>Lophotrochozoa</taxon>
        <taxon>Platyhelminthes</taxon>
        <taxon>Trematoda</taxon>
        <taxon>Digenea</taxon>
        <taxon>Plagiorchiida</taxon>
        <taxon>Echinostomata</taxon>
        <taxon>Echinostomatoidea</taxon>
        <taxon>Fasciolidae</taxon>
        <taxon>Fasciolopsis</taxon>
    </lineage>
</organism>
<reference evidence="15" key="1">
    <citation type="submission" date="2019-05" db="EMBL/GenBank/DDBJ databases">
        <title>Annotation for the trematode Fasciolopsis buski.</title>
        <authorList>
            <person name="Choi Y.-J."/>
        </authorList>
    </citation>
    <scope>NUCLEOTIDE SEQUENCE</scope>
    <source>
        <strain evidence="15">HT</strain>
        <tissue evidence="15">Whole worm</tissue>
    </source>
</reference>
<dbReference type="InterPro" id="IPR018934">
    <property type="entry name" value="RIO_dom"/>
</dbReference>